<sequence length="80" mass="8926">MLTSTYSELSGAPKFSDGGKIISGGKDQQKVDTEYEVPLTILLNHFRFHSTKLDATICTTEECSWTNESKHSSQITRELS</sequence>
<protein>
    <submittedName>
        <fullName evidence="2">Uncharacterized protein</fullName>
    </submittedName>
</protein>
<name>A0AAW2XS79_9LAMI</name>
<gene>
    <name evidence="2" type="ORF">Slati_1033500</name>
</gene>
<organism evidence="2">
    <name type="scientific">Sesamum latifolium</name>
    <dbReference type="NCBI Taxonomy" id="2727402"/>
    <lineage>
        <taxon>Eukaryota</taxon>
        <taxon>Viridiplantae</taxon>
        <taxon>Streptophyta</taxon>
        <taxon>Embryophyta</taxon>
        <taxon>Tracheophyta</taxon>
        <taxon>Spermatophyta</taxon>
        <taxon>Magnoliopsida</taxon>
        <taxon>eudicotyledons</taxon>
        <taxon>Gunneridae</taxon>
        <taxon>Pentapetalae</taxon>
        <taxon>asterids</taxon>
        <taxon>lamiids</taxon>
        <taxon>Lamiales</taxon>
        <taxon>Pedaliaceae</taxon>
        <taxon>Sesamum</taxon>
    </lineage>
</organism>
<dbReference type="AlphaFoldDB" id="A0AAW2XS79"/>
<reference evidence="2" key="1">
    <citation type="submission" date="2020-06" db="EMBL/GenBank/DDBJ databases">
        <authorList>
            <person name="Li T."/>
            <person name="Hu X."/>
            <person name="Zhang T."/>
            <person name="Song X."/>
            <person name="Zhang H."/>
            <person name="Dai N."/>
            <person name="Sheng W."/>
            <person name="Hou X."/>
            <person name="Wei L."/>
        </authorList>
    </citation>
    <scope>NUCLEOTIDE SEQUENCE</scope>
    <source>
        <strain evidence="2">KEN1</strain>
        <tissue evidence="2">Leaf</tissue>
    </source>
</reference>
<evidence type="ECO:0000256" key="1">
    <source>
        <dbReference type="SAM" id="MobiDB-lite"/>
    </source>
</evidence>
<feature type="region of interest" description="Disordered" evidence="1">
    <location>
        <begin position="1"/>
        <end position="29"/>
    </location>
</feature>
<accession>A0AAW2XS79</accession>
<evidence type="ECO:0000313" key="2">
    <source>
        <dbReference type="EMBL" id="KAL0456943.1"/>
    </source>
</evidence>
<comment type="caution">
    <text evidence="2">The sequence shown here is derived from an EMBL/GenBank/DDBJ whole genome shotgun (WGS) entry which is preliminary data.</text>
</comment>
<proteinExistence type="predicted"/>
<reference evidence="2" key="2">
    <citation type="journal article" date="2024" name="Plant">
        <title>Genomic evolution and insights into agronomic trait innovations of Sesamum species.</title>
        <authorList>
            <person name="Miao H."/>
            <person name="Wang L."/>
            <person name="Qu L."/>
            <person name="Liu H."/>
            <person name="Sun Y."/>
            <person name="Le M."/>
            <person name="Wang Q."/>
            <person name="Wei S."/>
            <person name="Zheng Y."/>
            <person name="Lin W."/>
            <person name="Duan Y."/>
            <person name="Cao H."/>
            <person name="Xiong S."/>
            <person name="Wang X."/>
            <person name="Wei L."/>
            <person name="Li C."/>
            <person name="Ma Q."/>
            <person name="Ju M."/>
            <person name="Zhao R."/>
            <person name="Li G."/>
            <person name="Mu C."/>
            <person name="Tian Q."/>
            <person name="Mei H."/>
            <person name="Zhang T."/>
            <person name="Gao T."/>
            <person name="Zhang H."/>
        </authorList>
    </citation>
    <scope>NUCLEOTIDE SEQUENCE</scope>
    <source>
        <strain evidence="2">KEN1</strain>
    </source>
</reference>
<dbReference type="EMBL" id="JACGWN010000003">
    <property type="protein sequence ID" value="KAL0456943.1"/>
    <property type="molecule type" value="Genomic_DNA"/>
</dbReference>